<feature type="region of interest" description="Disordered" evidence="1">
    <location>
        <begin position="210"/>
        <end position="236"/>
    </location>
</feature>
<protein>
    <recommendedName>
        <fullName evidence="5">DUF3592 domain-containing protein</fullName>
    </recommendedName>
</protein>
<gene>
    <name evidence="3" type="ORF">ACFSYJ_14990</name>
</gene>
<reference evidence="4" key="1">
    <citation type="journal article" date="2019" name="Int. J. Syst. Evol. Microbiol.">
        <title>The Global Catalogue of Microorganisms (GCM) 10K type strain sequencing project: providing services to taxonomists for standard genome sequencing and annotation.</title>
        <authorList>
            <consortium name="The Broad Institute Genomics Platform"/>
            <consortium name="The Broad Institute Genome Sequencing Center for Infectious Disease"/>
            <person name="Wu L."/>
            <person name="Ma J."/>
        </authorList>
    </citation>
    <scope>NUCLEOTIDE SEQUENCE [LARGE SCALE GENOMIC DNA]</scope>
    <source>
        <strain evidence="4">CGMCC 4.7643</strain>
    </source>
</reference>
<evidence type="ECO:0000256" key="1">
    <source>
        <dbReference type="SAM" id="MobiDB-lite"/>
    </source>
</evidence>
<proteinExistence type="predicted"/>
<evidence type="ECO:0000256" key="2">
    <source>
        <dbReference type="SAM" id="Phobius"/>
    </source>
</evidence>
<evidence type="ECO:0000313" key="4">
    <source>
        <dbReference type="Proteomes" id="UP001597419"/>
    </source>
</evidence>
<feature type="transmembrane region" description="Helical" evidence="2">
    <location>
        <begin position="22"/>
        <end position="41"/>
    </location>
</feature>
<keyword evidence="4" id="KW-1185">Reference proteome</keyword>
<organism evidence="3 4">
    <name type="scientific">Amycolatopsis samaneae</name>
    <dbReference type="NCBI Taxonomy" id="664691"/>
    <lineage>
        <taxon>Bacteria</taxon>
        <taxon>Bacillati</taxon>
        <taxon>Actinomycetota</taxon>
        <taxon>Actinomycetes</taxon>
        <taxon>Pseudonocardiales</taxon>
        <taxon>Pseudonocardiaceae</taxon>
        <taxon>Amycolatopsis</taxon>
    </lineage>
</organism>
<name>A0ABW5GEF9_9PSEU</name>
<feature type="compositionally biased region" description="Low complexity" evidence="1">
    <location>
        <begin position="210"/>
        <end position="235"/>
    </location>
</feature>
<comment type="caution">
    <text evidence="3">The sequence shown here is derived from an EMBL/GenBank/DDBJ whole genome shotgun (WGS) entry which is preliminary data.</text>
</comment>
<dbReference type="EMBL" id="JBHUKU010000007">
    <property type="protein sequence ID" value="MFD2459916.1"/>
    <property type="molecule type" value="Genomic_DNA"/>
</dbReference>
<dbReference type="Proteomes" id="UP001597419">
    <property type="component" value="Unassembled WGS sequence"/>
</dbReference>
<sequence>MSGTYGSVAPTRLRPVALALRFLNGGVIGVSLSALVVGVLIESVPLVLAGLGLPPAYGLLRFVGGRPRRAREAAIVPLVALAKVESLRAGGTETGDLPVEFVLTVAPDGAPAYRVRVTHHVNLVDLPSYQKGDVLVVDYPPDRPWRARIVSHPAPEWRRRVAEAVIEPAPESTMVRKPPEGCASGVLTVLGLLLGAATVAVLFRAQLFAPETGTRPPEPPTSSSSTTVTSSGSATIDVGQGRSLLDAGELRHAIDSLATNTDVSQTLTAVVQERRLTVVFAPTGAQVPRFDLRALRVDDIPGLVRKALSTLQVGTPPTWQVTIVQLPTTLAVRVTVTGPQGSASLAADGG</sequence>
<evidence type="ECO:0000313" key="3">
    <source>
        <dbReference type="EMBL" id="MFD2459916.1"/>
    </source>
</evidence>
<dbReference type="RefSeq" id="WP_345402782.1">
    <property type="nucleotide sequence ID" value="NZ_BAABHG010000014.1"/>
</dbReference>
<keyword evidence="2" id="KW-0812">Transmembrane</keyword>
<keyword evidence="2" id="KW-1133">Transmembrane helix</keyword>
<feature type="transmembrane region" description="Helical" evidence="2">
    <location>
        <begin position="182"/>
        <end position="203"/>
    </location>
</feature>
<feature type="transmembrane region" description="Helical" evidence="2">
    <location>
        <begin position="47"/>
        <end position="64"/>
    </location>
</feature>
<accession>A0ABW5GEF9</accession>
<keyword evidence="2" id="KW-0472">Membrane</keyword>
<evidence type="ECO:0008006" key="5">
    <source>
        <dbReference type="Google" id="ProtNLM"/>
    </source>
</evidence>